<feature type="non-terminal residue" evidence="1">
    <location>
        <position position="289"/>
    </location>
</feature>
<proteinExistence type="predicted"/>
<sequence length="289" mass="32206">MDEDQQSGIVTCENGHEQQKQQQHATAAAVVGPNYLVLIRMPSGNEKFVTIEPGTTISLGKFGSFKSDHLIGKPLGSSFEIHGAALSPYLVPFTPATFDDATDETTNNNQYIFNDNHAQKLDSDQIEAMKQAGLSGSVTTEEIIESIKSNNEAFDKKTEYSKSKYLKRKENKFRKMFTVLEPTTFNITEHMFKKNPERIRYLRIDTLSQILTLANVCQSSKVLMIDETQGLILSSVLRIIQSPSGGGVVYALHDGQDPVLNMTKFFNFDHTVFGQLVTTLSIKYVGKPL</sequence>
<dbReference type="Proteomes" id="UP001145114">
    <property type="component" value="Unassembled WGS sequence"/>
</dbReference>
<reference evidence="1" key="1">
    <citation type="submission" date="2022-06" db="EMBL/GenBank/DDBJ databases">
        <title>Phylogenomic reconstructions and comparative analyses of Kickxellomycotina fungi.</title>
        <authorList>
            <person name="Reynolds N.K."/>
            <person name="Stajich J.E."/>
            <person name="Barry K."/>
            <person name="Grigoriev I.V."/>
            <person name="Crous P."/>
            <person name="Smith M.E."/>
        </authorList>
    </citation>
    <scope>NUCLEOTIDE SEQUENCE</scope>
    <source>
        <strain evidence="1">RSA 2271</strain>
    </source>
</reference>
<gene>
    <name evidence="1" type="primary">TRM6_1</name>
    <name evidence="1" type="ORF">EV182_005927</name>
</gene>
<keyword evidence="2" id="KW-1185">Reference proteome</keyword>
<protein>
    <submittedName>
        <fullName evidence="1">tRNA (Adenine(58)-N(1))-methyltransferase non-catalytic subunit trm6</fullName>
    </submittedName>
</protein>
<evidence type="ECO:0000313" key="2">
    <source>
        <dbReference type="Proteomes" id="UP001145114"/>
    </source>
</evidence>
<dbReference type="EMBL" id="JAMZIH010002276">
    <property type="protein sequence ID" value="KAJ1677552.1"/>
    <property type="molecule type" value="Genomic_DNA"/>
</dbReference>
<name>A0ACC1HMX5_9FUNG</name>
<comment type="caution">
    <text evidence="1">The sequence shown here is derived from an EMBL/GenBank/DDBJ whole genome shotgun (WGS) entry which is preliminary data.</text>
</comment>
<evidence type="ECO:0000313" key="1">
    <source>
        <dbReference type="EMBL" id="KAJ1677552.1"/>
    </source>
</evidence>
<organism evidence="1 2">
    <name type="scientific">Spiromyces aspiralis</name>
    <dbReference type="NCBI Taxonomy" id="68401"/>
    <lineage>
        <taxon>Eukaryota</taxon>
        <taxon>Fungi</taxon>
        <taxon>Fungi incertae sedis</taxon>
        <taxon>Zoopagomycota</taxon>
        <taxon>Kickxellomycotina</taxon>
        <taxon>Kickxellomycetes</taxon>
        <taxon>Kickxellales</taxon>
        <taxon>Kickxellaceae</taxon>
        <taxon>Spiromyces</taxon>
    </lineage>
</organism>
<accession>A0ACC1HMX5</accession>